<dbReference type="EMBL" id="AZFX01000068">
    <property type="protein sequence ID" value="KRM08928.1"/>
    <property type="molecule type" value="Genomic_DNA"/>
</dbReference>
<dbReference type="OrthoDB" id="2309811at2"/>
<keyword evidence="1" id="KW-0812">Transmembrane</keyword>
<dbReference type="RefSeq" id="WP_057824976.1">
    <property type="nucleotide sequence ID" value="NZ_AZFX01000068.1"/>
</dbReference>
<feature type="transmembrane region" description="Helical" evidence="1">
    <location>
        <begin position="35"/>
        <end position="59"/>
    </location>
</feature>
<keyword evidence="1" id="KW-0472">Membrane</keyword>
<dbReference type="STRING" id="1423735.FC15_GL000195"/>
<sequence>MGNDSISTVTLEDLRDDNGAYPPLKRTFTSVQTGLMILGIPTLTLYGIGVVLILVGLVLHWLSPKFRVRDLDNQRVYFLSREDYRKYKQISEKAMQIHTRH</sequence>
<dbReference type="Proteomes" id="UP000051315">
    <property type="component" value="Unassembled WGS sequence"/>
</dbReference>
<gene>
    <name evidence="2" type="ORF">FC15_GL000195</name>
</gene>
<evidence type="ECO:0000313" key="2">
    <source>
        <dbReference type="EMBL" id="KRM08928.1"/>
    </source>
</evidence>
<organism evidence="2 3">
    <name type="scientific">Lapidilactobacillus concavus DSM 17758</name>
    <dbReference type="NCBI Taxonomy" id="1423735"/>
    <lineage>
        <taxon>Bacteria</taxon>
        <taxon>Bacillati</taxon>
        <taxon>Bacillota</taxon>
        <taxon>Bacilli</taxon>
        <taxon>Lactobacillales</taxon>
        <taxon>Lactobacillaceae</taxon>
        <taxon>Lapidilactobacillus</taxon>
    </lineage>
</organism>
<protein>
    <submittedName>
        <fullName evidence="2">Uncharacterized protein</fullName>
    </submittedName>
</protein>
<reference evidence="2 3" key="1">
    <citation type="journal article" date="2015" name="Genome Announc.">
        <title>Expanding the biotechnology potential of lactobacilli through comparative genomics of 213 strains and associated genera.</title>
        <authorList>
            <person name="Sun Z."/>
            <person name="Harris H.M."/>
            <person name="McCann A."/>
            <person name="Guo C."/>
            <person name="Argimon S."/>
            <person name="Zhang W."/>
            <person name="Yang X."/>
            <person name="Jeffery I.B."/>
            <person name="Cooney J.C."/>
            <person name="Kagawa T.F."/>
            <person name="Liu W."/>
            <person name="Song Y."/>
            <person name="Salvetti E."/>
            <person name="Wrobel A."/>
            <person name="Rasinkangas P."/>
            <person name="Parkhill J."/>
            <person name="Rea M.C."/>
            <person name="O'Sullivan O."/>
            <person name="Ritari J."/>
            <person name="Douillard F.P."/>
            <person name="Paul Ross R."/>
            <person name="Yang R."/>
            <person name="Briner A.E."/>
            <person name="Felis G.E."/>
            <person name="de Vos W.M."/>
            <person name="Barrangou R."/>
            <person name="Klaenhammer T.R."/>
            <person name="Caufield P.W."/>
            <person name="Cui Y."/>
            <person name="Zhang H."/>
            <person name="O'Toole P.W."/>
        </authorList>
    </citation>
    <scope>NUCLEOTIDE SEQUENCE [LARGE SCALE GENOMIC DNA]</scope>
    <source>
        <strain evidence="2 3">DSM 17758</strain>
    </source>
</reference>
<dbReference type="PATRIC" id="fig|1423735.3.peg.199"/>
<dbReference type="AlphaFoldDB" id="A0A0R1VT48"/>
<keyword evidence="3" id="KW-1185">Reference proteome</keyword>
<proteinExistence type="predicted"/>
<evidence type="ECO:0000256" key="1">
    <source>
        <dbReference type="SAM" id="Phobius"/>
    </source>
</evidence>
<evidence type="ECO:0000313" key="3">
    <source>
        <dbReference type="Proteomes" id="UP000051315"/>
    </source>
</evidence>
<comment type="caution">
    <text evidence="2">The sequence shown here is derived from an EMBL/GenBank/DDBJ whole genome shotgun (WGS) entry which is preliminary data.</text>
</comment>
<accession>A0A0R1VT48</accession>
<name>A0A0R1VT48_9LACO</name>
<keyword evidence="1" id="KW-1133">Transmembrane helix</keyword>